<evidence type="ECO:0000313" key="3">
    <source>
        <dbReference type="Proteomes" id="UP000009235"/>
    </source>
</evidence>
<dbReference type="eggNOG" id="COG3324">
    <property type="taxonomic scope" value="Bacteria"/>
</dbReference>
<dbReference type="InterPro" id="IPR029068">
    <property type="entry name" value="Glyas_Bleomycin-R_OHBP_Dase"/>
</dbReference>
<reference evidence="2 3" key="1">
    <citation type="journal article" date="2011" name="J. Bacteriol.">
        <title>Complete genome sequence of Amycolicicoccus subflavus DQS3-9A1T, an actinomycete isolated from crude oil-polluted soil.</title>
        <authorList>
            <person name="Cai M."/>
            <person name="Chen W.M."/>
            <person name="Nie Y."/>
            <person name="Chi C.Q."/>
            <person name="Wang Y.N."/>
            <person name="Tang Y.Q."/>
            <person name="Li G.Y."/>
            <person name="Wu X.L."/>
        </authorList>
    </citation>
    <scope>NUCLEOTIDE SEQUENCE [LARGE SCALE GENOMIC DNA]</scope>
    <source>
        <strain evidence="3">DSM 45089 / DQS3-9A1</strain>
    </source>
</reference>
<evidence type="ECO:0000259" key="1">
    <source>
        <dbReference type="PROSITE" id="PS51819"/>
    </source>
</evidence>
<feature type="domain" description="VOC" evidence="1">
    <location>
        <begin position="11"/>
        <end position="127"/>
    </location>
</feature>
<proteinExistence type="predicted"/>
<accession>F6ERW2</accession>
<dbReference type="EMBL" id="CP002786">
    <property type="protein sequence ID" value="AEF40777.1"/>
    <property type="molecule type" value="Genomic_DNA"/>
</dbReference>
<dbReference type="GO" id="GO:0051213">
    <property type="term" value="F:dioxygenase activity"/>
    <property type="evidence" value="ECO:0007669"/>
    <property type="project" value="UniProtKB-KW"/>
</dbReference>
<dbReference type="PROSITE" id="PS51819">
    <property type="entry name" value="VOC"/>
    <property type="match status" value="2"/>
</dbReference>
<protein>
    <submittedName>
        <fullName evidence="2">Glyoxalase/bleomycin resistance protein/dioxygenase</fullName>
    </submittedName>
</protein>
<dbReference type="KEGG" id="asd:AS9A_2330"/>
<dbReference type="OrthoDB" id="9793039at2"/>
<keyword evidence="3" id="KW-1185">Reference proteome</keyword>
<sequence length="283" mass="30277">MSSPDRYIPGVPCWVDTNQPDLDAAATFYAGLFGWQCEDVMPPGAATRYLIGRLGGGDVAAITSFSEGAPTHPVWNTYIRVENADETAMRVKEAGGTVLMGPWDVQDQGRMAVCADREGADFMIWEARSHRGSDVVNEPGSVNFNDLYSREPDAATQFYHAVFGWEILDLGPGGQMWTLPGYGDHLDRLHPGNTAAMAEMGAPAGFENVVASLNPISSDDADTQPHWGITFGVADADATAAKAVELGGKIVMPPTDAPWVRMSVLQDPAGAIFGANQFVPENS</sequence>
<dbReference type="STRING" id="443218.AS9A_2330"/>
<dbReference type="AlphaFoldDB" id="F6ERW2"/>
<dbReference type="Gene3D" id="3.10.180.10">
    <property type="entry name" value="2,3-Dihydroxybiphenyl 1,2-Dioxygenase, domain 1"/>
    <property type="match status" value="2"/>
</dbReference>
<dbReference type="PANTHER" id="PTHR33993:SF14">
    <property type="entry name" value="GB|AAF24581.1"/>
    <property type="match status" value="1"/>
</dbReference>
<dbReference type="InterPro" id="IPR052164">
    <property type="entry name" value="Anthracycline_SecMetBiosynth"/>
</dbReference>
<dbReference type="Pfam" id="PF00903">
    <property type="entry name" value="Glyoxalase"/>
    <property type="match status" value="2"/>
</dbReference>
<dbReference type="InterPro" id="IPR004360">
    <property type="entry name" value="Glyas_Fos-R_dOase_dom"/>
</dbReference>
<dbReference type="Proteomes" id="UP000009235">
    <property type="component" value="Chromosome"/>
</dbReference>
<dbReference type="PANTHER" id="PTHR33993">
    <property type="entry name" value="GLYOXALASE-RELATED"/>
    <property type="match status" value="1"/>
</dbReference>
<dbReference type="SUPFAM" id="SSF54593">
    <property type="entry name" value="Glyoxalase/Bleomycin resistance protein/Dihydroxybiphenyl dioxygenase"/>
    <property type="match status" value="2"/>
</dbReference>
<organism evidence="2 3">
    <name type="scientific">Hoyosella subflava (strain DSM 45089 / JCM 17490 / NBRC 109087 / DQS3-9A1)</name>
    <name type="common">Amycolicicoccus subflavus</name>
    <dbReference type="NCBI Taxonomy" id="443218"/>
    <lineage>
        <taxon>Bacteria</taxon>
        <taxon>Bacillati</taxon>
        <taxon>Actinomycetota</taxon>
        <taxon>Actinomycetes</taxon>
        <taxon>Mycobacteriales</taxon>
        <taxon>Hoyosellaceae</taxon>
        <taxon>Hoyosella</taxon>
    </lineage>
</organism>
<dbReference type="RefSeq" id="WP_013807126.1">
    <property type="nucleotide sequence ID" value="NC_015564.1"/>
</dbReference>
<evidence type="ECO:0000313" key="2">
    <source>
        <dbReference type="EMBL" id="AEF40777.1"/>
    </source>
</evidence>
<dbReference type="HOGENOM" id="CLU_069623_3_0_11"/>
<dbReference type="InterPro" id="IPR037523">
    <property type="entry name" value="VOC_core"/>
</dbReference>
<name>F6ERW2_HOYSD</name>
<keyword evidence="2" id="KW-0223">Dioxygenase</keyword>
<dbReference type="CDD" id="cd07247">
    <property type="entry name" value="SgaA_N_like"/>
    <property type="match status" value="1"/>
</dbReference>
<feature type="domain" description="VOC" evidence="1">
    <location>
        <begin position="141"/>
        <end position="278"/>
    </location>
</feature>
<gene>
    <name evidence="2" type="ordered locus">AS9A_2330</name>
</gene>
<keyword evidence="2" id="KW-0560">Oxidoreductase</keyword>